<feature type="transmembrane region" description="Helical" evidence="7">
    <location>
        <begin position="495"/>
        <end position="518"/>
    </location>
</feature>
<sequence length="537" mass="55749">MQLSATWNIMSSQSPVNPQPALPSERAGFKAWLGLAVLVLPVILISVDMTVLGFAVPHLSAALNPTSEQLLWIVDIYGFLIAGFLITMGAIGDRVGRRRLLLIGSAAFGVASVLAAFSATAEMLIAARALLGVAGATLMPSTLSLIRSLFPNPQQRVVAIAVWASAFSAGAAFGPVLGGVLLEHFFWGSVFLINLPVIAVILVALPLLVAESRDPHPGRIDVLSVALSLLGMLSAVYGIKRLVGGDLSLFAGAALVVGAAALVVFVRRQRRLTDPLLDVSLFSIRRFRAGVVTNFMLVFTMVGSLFFLTQLLQTAYEMRPLHASLVLVPGLVISVLASFMVIPIARRFPLRTVIASGLLIAALGIAVLTQLPVTEGMLMVLISFALLGLGTGLTETLTNDAILTAAPANRAGAASAISETAYEFGGALGVALLGSVLSFSYRSQLADAALPEEIPAGTLDGAAETISAAAGAAASLGAADGAALWSAARESFVSAVQLTSGIGTAIISATILLVWILLRKDQLGHSPDQRHTAGRPG</sequence>
<evidence type="ECO:0000256" key="4">
    <source>
        <dbReference type="ARBA" id="ARBA00022692"/>
    </source>
</evidence>
<feature type="transmembrane region" description="Helical" evidence="7">
    <location>
        <begin position="321"/>
        <end position="345"/>
    </location>
</feature>
<keyword evidence="6 7" id="KW-0472">Membrane</keyword>
<comment type="caution">
    <text evidence="9">The sequence shown here is derived from an EMBL/GenBank/DDBJ whole genome shotgun (WGS) entry which is preliminary data.</text>
</comment>
<evidence type="ECO:0000256" key="3">
    <source>
        <dbReference type="ARBA" id="ARBA00022475"/>
    </source>
</evidence>
<proteinExistence type="predicted"/>
<comment type="subcellular location">
    <subcellularLocation>
        <location evidence="1">Cell membrane</location>
        <topology evidence="1">Multi-pass membrane protein</topology>
    </subcellularLocation>
</comment>
<keyword evidence="2" id="KW-0813">Transport</keyword>
<gene>
    <name evidence="9" type="ORF">GCM10025790_02720</name>
</gene>
<keyword evidence="3" id="KW-1003">Cell membrane</keyword>
<dbReference type="Pfam" id="PF07690">
    <property type="entry name" value="MFS_1"/>
    <property type="match status" value="1"/>
</dbReference>
<feature type="transmembrane region" description="Helical" evidence="7">
    <location>
        <begin position="352"/>
        <end position="371"/>
    </location>
</feature>
<feature type="transmembrane region" description="Helical" evidence="7">
    <location>
        <begin position="69"/>
        <end position="88"/>
    </location>
</feature>
<dbReference type="CDD" id="cd17321">
    <property type="entry name" value="MFS_MMR_MDR_like"/>
    <property type="match status" value="1"/>
</dbReference>
<feature type="transmembrane region" description="Helical" evidence="7">
    <location>
        <begin position="100"/>
        <end position="119"/>
    </location>
</feature>
<dbReference type="Proteomes" id="UP001500368">
    <property type="component" value="Unassembled WGS sequence"/>
</dbReference>
<feature type="transmembrane region" description="Helical" evidence="7">
    <location>
        <begin position="287"/>
        <end position="309"/>
    </location>
</feature>
<feature type="transmembrane region" description="Helical" evidence="7">
    <location>
        <begin position="158"/>
        <end position="178"/>
    </location>
</feature>
<evidence type="ECO:0000256" key="5">
    <source>
        <dbReference type="ARBA" id="ARBA00022989"/>
    </source>
</evidence>
<accession>A0ABP9FW36</accession>
<evidence type="ECO:0000256" key="7">
    <source>
        <dbReference type="SAM" id="Phobius"/>
    </source>
</evidence>
<dbReference type="Gene3D" id="1.20.1720.10">
    <property type="entry name" value="Multidrug resistance protein D"/>
    <property type="match status" value="1"/>
</dbReference>
<feature type="domain" description="Major facilitator superfamily (MFS) profile" evidence="8">
    <location>
        <begin position="34"/>
        <end position="522"/>
    </location>
</feature>
<dbReference type="PANTHER" id="PTHR42718:SF47">
    <property type="entry name" value="METHYL VIOLOGEN RESISTANCE PROTEIN SMVA"/>
    <property type="match status" value="1"/>
</dbReference>
<dbReference type="EMBL" id="BAABLW010000001">
    <property type="protein sequence ID" value="GAA4911715.1"/>
    <property type="molecule type" value="Genomic_DNA"/>
</dbReference>
<feature type="transmembrane region" description="Helical" evidence="7">
    <location>
        <begin position="125"/>
        <end position="146"/>
    </location>
</feature>
<evidence type="ECO:0000256" key="1">
    <source>
        <dbReference type="ARBA" id="ARBA00004651"/>
    </source>
</evidence>
<evidence type="ECO:0000256" key="6">
    <source>
        <dbReference type="ARBA" id="ARBA00023136"/>
    </source>
</evidence>
<evidence type="ECO:0000256" key="2">
    <source>
        <dbReference type="ARBA" id="ARBA00022448"/>
    </source>
</evidence>
<dbReference type="PROSITE" id="PS50850">
    <property type="entry name" value="MFS"/>
    <property type="match status" value="1"/>
</dbReference>
<keyword evidence="4 7" id="KW-0812">Transmembrane</keyword>
<feature type="transmembrane region" description="Helical" evidence="7">
    <location>
        <begin position="220"/>
        <end position="239"/>
    </location>
</feature>
<keyword evidence="5 7" id="KW-1133">Transmembrane helix</keyword>
<feature type="transmembrane region" description="Helical" evidence="7">
    <location>
        <begin position="245"/>
        <end position="266"/>
    </location>
</feature>
<organism evidence="9 10">
    <name type="scientific">Nesterenkonia rhizosphaerae</name>
    <dbReference type="NCBI Taxonomy" id="1348272"/>
    <lineage>
        <taxon>Bacteria</taxon>
        <taxon>Bacillati</taxon>
        <taxon>Actinomycetota</taxon>
        <taxon>Actinomycetes</taxon>
        <taxon>Micrococcales</taxon>
        <taxon>Micrococcaceae</taxon>
        <taxon>Nesterenkonia</taxon>
    </lineage>
</organism>
<feature type="transmembrane region" description="Helical" evidence="7">
    <location>
        <begin position="32"/>
        <end position="57"/>
    </location>
</feature>
<feature type="transmembrane region" description="Helical" evidence="7">
    <location>
        <begin position="184"/>
        <end position="208"/>
    </location>
</feature>
<dbReference type="SUPFAM" id="SSF103473">
    <property type="entry name" value="MFS general substrate transporter"/>
    <property type="match status" value="1"/>
</dbReference>
<dbReference type="PANTHER" id="PTHR42718">
    <property type="entry name" value="MAJOR FACILITATOR SUPERFAMILY MULTIDRUG TRANSPORTER MFSC"/>
    <property type="match status" value="1"/>
</dbReference>
<dbReference type="InterPro" id="IPR020846">
    <property type="entry name" value="MFS_dom"/>
</dbReference>
<evidence type="ECO:0000313" key="9">
    <source>
        <dbReference type="EMBL" id="GAA4911715.1"/>
    </source>
</evidence>
<dbReference type="InterPro" id="IPR036259">
    <property type="entry name" value="MFS_trans_sf"/>
</dbReference>
<protein>
    <submittedName>
        <fullName evidence="9">MFS transporter</fullName>
    </submittedName>
</protein>
<dbReference type="InterPro" id="IPR011701">
    <property type="entry name" value="MFS"/>
</dbReference>
<evidence type="ECO:0000313" key="10">
    <source>
        <dbReference type="Proteomes" id="UP001500368"/>
    </source>
</evidence>
<keyword evidence="10" id="KW-1185">Reference proteome</keyword>
<reference evidence="10" key="1">
    <citation type="journal article" date="2019" name="Int. J. Syst. Evol. Microbiol.">
        <title>The Global Catalogue of Microorganisms (GCM) 10K type strain sequencing project: providing services to taxonomists for standard genome sequencing and annotation.</title>
        <authorList>
            <consortium name="The Broad Institute Genomics Platform"/>
            <consortium name="The Broad Institute Genome Sequencing Center for Infectious Disease"/>
            <person name="Wu L."/>
            <person name="Ma J."/>
        </authorList>
    </citation>
    <scope>NUCLEOTIDE SEQUENCE [LARGE SCALE GENOMIC DNA]</scope>
    <source>
        <strain evidence="10">JCM 19129</strain>
    </source>
</reference>
<dbReference type="Gene3D" id="1.20.1250.20">
    <property type="entry name" value="MFS general substrate transporter like domains"/>
    <property type="match status" value="1"/>
</dbReference>
<evidence type="ECO:0000259" key="8">
    <source>
        <dbReference type="PROSITE" id="PS50850"/>
    </source>
</evidence>
<name>A0ABP9FW36_9MICC</name>